<organism evidence="3 4">
    <name type="scientific">Daphnia sinensis</name>
    <dbReference type="NCBI Taxonomy" id="1820382"/>
    <lineage>
        <taxon>Eukaryota</taxon>
        <taxon>Metazoa</taxon>
        <taxon>Ecdysozoa</taxon>
        <taxon>Arthropoda</taxon>
        <taxon>Crustacea</taxon>
        <taxon>Branchiopoda</taxon>
        <taxon>Diplostraca</taxon>
        <taxon>Cladocera</taxon>
        <taxon>Anomopoda</taxon>
        <taxon>Daphniidae</taxon>
        <taxon>Daphnia</taxon>
        <taxon>Daphnia similis group</taxon>
    </lineage>
</organism>
<dbReference type="GO" id="GO:0051082">
    <property type="term" value="F:unfolded protein binding"/>
    <property type="evidence" value="ECO:0007669"/>
    <property type="project" value="TreeGrafter"/>
</dbReference>
<proteinExistence type="predicted"/>
<dbReference type="InterPro" id="IPR017441">
    <property type="entry name" value="Protein_kinase_ATP_BS"/>
</dbReference>
<keyword evidence="1" id="KW-0547">Nucleotide-binding</keyword>
<dbReference type="EMBL" id="WJBH02000003">
    <property type="protein sequence ID" value="KAI9561160.1"/>
    <property type="molecule type" value="Genomic_DNA"/>
</dbReference>
<dbReference type="PANTHER" id="PTHR13954:SF6">
    <property type="entry name" value="NON-SPECIFIC SERINE_THREONINE PROTEIN KINASE"/>
    <property type="match status" value="1"/>
</dbReference>
<dbReference type="InterPro" id="IPR011009">
    <property type="entry name" value="Kinase-like_dom_sf"/>
</dbReference>
<name>A0AAD5LEB3_9CRUS</name>
<feature type="binding site" evidence="1">
    <location>
        <position position="42"/>
    </location>
    <ligand>
        <name>ATP</name>
        <dbReference type="ChEBI" id="CHEBI:30616"/>
    </ligand>
</feature>
<evidence type="ECO:0000256" key="1">
    <source>
        <dbReference type="PROSITE-ProRule" id="PRU10141"/>
    </source>
</evidence>
<dbReference type="Gene3D" id="3.30.200.20">
    <property type="entry name" value="Phosphorylase Kinase, domain 1"/>
    <property type="match status" value="1"/>
</dbReference>
<sequence length="277" mass="31368">MVGRHFGRIWLDTENPHLLLGRGQFSDVFRGKLNGSMEVAIKRIVQENQPDPRYNQIAAINPDTQSSKRENEALRQLDHPNVIKLLHVEEHNSIKYFALELCAATLYQYCLRQYNGPMPPDAVVLLHISQSGPIPNSKGFAHRNIEPKNILISKSFPTRIILADFGLSKSVSNTSGSYSVSQDRSMNDQLCWLAAELLDNPDDQGFSEKRGSIASDIFSAGCVFYFYLTPGWHPFGSDLDSTQRNIFNGEPVLLNRKSTPRTIPIQEHDWSYDFKES</sequence>
<accession>A0AAD5LEB3</accession>
<protein>
    <recommendedName>
        <fullName evidence="2">Protein kinase domain-containing protein</fullName>
    </recommendedName>
</protein>
<keyword evidence="1" id="KW-0067">ATP-binding</keyword>
<reference evidence="3 4" key="1">
    <citation type="submission" date="2022-05" db="EMBL/GenBank/DDBJ databases">
        <title>A multi-omics perspective on studying reproductive biology in Daphnia sinensis.</title>
        <authorList>
            <person name="Jia J."/>
        </authorList>
    </citation>
    <scope>NUCLEOTIDE SEQUENCE [LARGE SCALE GENOMIC DNA]</scope>
    <source>
        <strain evidence="3 4">WSL</strain>
    </source>
</reference>
<dbReference type="GO" id="GO:0070059">
    <property type="term" value="P:intrinsic apoptotic signaling pathway in response to endoplasmic reticulum stress"/>
    <property type="evidence" value="ECO:0007669"/>
    <property type="project" value="TreeGrafter"/>
</dbReference>
<dbReference type="GO" id="GO:0036498">
    <property type="term" value="P:IRE1-mediated unfolded protein response"/>
    <property type="evidence" value="ECO:0007669"/>
    <property type="project" value="TreeGrafter"/>
</dbReference>
<dbReference type="PANTHER" id="PTHR13954">
    <property type="entry name" value="IRE1-RELATED"/>
    <property type="match status" value="1"/>
</dbReference>
<dbReference type="PROSITE" id="PS00107">
    <property type="entry name" value="PROTEIN_KINASE_ATP"/>
    <property type="match status" value="1"/>
</dbReference>
<dbReference type="GO" id="GO:0004674">
    <property type="term" value="F:protein serine/threonine kinase activity"/>
    <property type="evidence" value="ECO:0007669"/>
    <property type="project" value="InterPro"/>
</dbReference>
<dbReference type="InterPro" id="IPR045133">
    <property type="entry name" value="IRE1/2-like"/>
</dbReference>
<gene>
    <name evidence="3" type="ORF">GHT06_012116</name>
</gene>
<dbReference type="PROSITE" id="PS50011">
    <property type="entry name" value="PROTEIN_KINASE_DOM"/>
    <property type="match status" value="1"/>
</dbReference>
<dbReference type="AlphaFoldDB" id="A0AAD5LEB3"/>
<feature type="domain" description="Protein kinase" evidence="2">
    <location>
        <begin position="14"/>
        <end position="277"/>
    </location>
</feature>
<dbReference type="Proteomes" id="UP000820818">
    <property type="component" value="Linkage Group LG3"/>
</dbReference>
<evidence type="ECO:0000313" key="3">
    <source>
        <dbReference type="EMBL" id="KAI9561160.1"/>
    </source>
</evidence>
<dbReference type="GO" id="GO:1990604">
    <property type="term" value="C:IRE1-TRAF2-ASK1 complex"/>
    <property type="evidence" value="ECO:0007669"/>
    <property type="project" value="TreeGrafter"/>
</dbReference>
<evidence type="ECO:0000259" key="2">
    <source>
        <dbReference type="PROSITE" id="PS50011"/>
    </source>
</evidence>
<evidence type="ECO:0000313" key="4">
    <source>
        <dbReference type="Proteomes" id="UP000820818"/>
    </source>
</evidence>
<dbReference type="GO" id="GO:0005524">
    <property type="term" value="F:ATP binding"/>
    <property type="evidence" value="ECO:0007669"/>
    <property type="project" value="UniProtKB-UniRule"/>
</dbReference>
<dbReference type="GO" id="GO:0004521">
    <property type="term" value="F:RNA endonuclease activity"/>
    <property type="evidence" value="ECO:0007669"/>
    <property type="project" value="InterPro"/>
</dbReference>
<dbReference type="Pfam" id="PF00069">
    <property type="entry name" value="Pkinase"/>
    <property type="match status" value="1"/>
</dbReference>
<comment type="caution">
    <text evidence="3">The sequence shown here is derived from an EMBL/GenBank/DDBJ whole genome shotgun (WGS) entry which is preliminary data.</text>
</comment>
<dbReference type="SUPFAM" id="SSF56112">
    <property type="entry name" value="Protein kinase-like (PK-like)"/>
    <property type="match status" value="1"/>
</dbReference>
<dbReference type="InterPro" id="IPR000719">
    <property type="entry name" value="Prot_kinase_dom"/>
</dbReference>
<dbReference type="Gene3D" id="1.10.510.10">
    <property type="entry name" value="Transferase(Phosphotransferase) domain 1"/>
    <property type="match status" value="1"/>
</dbReference>
<keyword evidence="4" id="KW-1185">Reference proteome</keyword>